<gene>
    <name evidence="1" type="ORF">BCR44DRAFT_40016</name>
</gene>
<reference evidence="1 2" key="1">
    <citation type="submission" date="2016-07" db="EMBL/GenBank/DDBJ databases">
        <title>Pervasive Adenine N6-methylation of Active Genes in Fungi.</title>
        <authorList>
            <consortium name="DOE Joint Genome Institute"/>
            <person name="Mondo S.J."/>
            <person name="Dannebaum R.O."/>
            <person name="Kuo R.C."/>
            <person name="Labutti K."/>
            <person name="Haridas S."/>
            <person name="Kuo A."/>
            <person name="Salamov A."/>
            <person name="Ahrendt S.R."/>
            <person name="Lipzen A."/>
            <person name="Sullivan W."/>
            <person name="Andreopoulos W.B."/>
            <person name="Clum A."/>
            <person name="Lindquist E."/>
            <person name="Daum C."/>
            <person name="Ramamoorthy G.K."/>
            <person name="Gryganskyi A."/>
            <person name="Culley D."/>
            <person name="Magnuson J.K."/>
            <person name="James T.Y."/>
            <person name="O'Malley M.A."/>
            <person name="Stajich J.E."/>
            <person name="Spatafora J.W."/>
            <person name="Visel A."/>
            <person name="Grigoriev I.V."/>
        </authorList>
    </citation>
    <scope>NUCLEOTIDE SEQUENCE [LARGE SCALE GENOMIC DNA]</scope>
    <source>
        <strain evidence="1 2">PL171</strain>
    </source>
</reference>
<proteinExistence type="predicted"/>
<feature type="non-terminal residue" evidence="1">
    <location>
        <position position="73"/>
    </location>
</feature>
<dbReference type="AlphaFoldDB" id="A0A1Y2HYH4"/>
<evidence type="ECO:0000313" key="2">
    <source>
        <dbReference type="Proteomes" id="UP000193411"/>
    </source>
</evidence>
<protein>
    <submittedName>
        <fullName evidence="1">Uncharacterized protein</fullName>
    </submittedName>
</protein>
<accession>A0A1Y2HYH4</accession>
<dbReference type="Proteomes" id="UP000193411">
    <property type="component" value="Unassembled WGS sequence"/>
</dbReference>
<name>A0A1Y2HYH4_9FUNG</name>
<evidence type="ECO:0000313" key="1">
    <source>
        <dbReference type="EMBL" id="ORZ39620.1"/>
    </source>
</evidence>
<keyword evidence="2" id="KW-1185">Reference proteome</keyword>
<dbReference type="EMBL" id="MCFL01000005">
    <property type="protein sequence ID" value="ORZ39620.1"/>
    <property type="molecule type" value="Genomic_DNA"/>
</dbReference>
<sequence length="73" mass="8274">MGHGSVPKDVVMRVYQSSTGQSSGPKSHTVADLWGCLGENVTREEFQEYYADIGSVIDDDNYFVLMVWQEWNL</sequence>
<dbReference type="OrthoDB" id="5573365at2759"/>
<comment type="caution">
    <text evidence="1">The sequence shown here is derived from an EMBL/GenBank/DDBJ whole genome shotgun (WGS) entry which is preliminary data.</text>
</comment>
<organism evidence="1 2">
    <name type="scientific">Catenaria anguillulae PL171</name>
    <dbReference type="NCBI Taxonomy" id="765915"/>
    <lineage>
        <taxon>Eukaryota</taxon>
        <taxon>Fungi</taxon>
        <taxon>Fungi incertae sedis</taxon>
        <taxon>Blastocladiomycota</taxon>
        <taxon>Blastocladiomycetes</taxon>
        <taxon>Blastocladiales</taxon>
        <taxon>Catenariaceae</taxon>
        <taxon>Catenaria</taxon>
    </lineage>
</organism>
<dbReference type="Gene3D" id="1.10.238.10">
    <property type="entry name" value="EF-hand"/>
    <property type="match status" value="1"/>
</dbReference>